<sequence length="57" mass="6550">EPQTCTTFRALEMFHIMTLLGKVTTYDFYSGLEKLTDNSGLYKVKVRNDIVHGYMGD</sequence>
<keyword evidence="3" id="KW-1185">Reference proteome</keyword>
<evidence type="ECO:0000313" key="2">
    <source>
        <dbReference type="EMBL" id="KAJ7070421.1"/>
    </source>
</evidence>
<evidence type="ECO:0000259" key="1">
    <source>
        <dbReference type="Pfam" id="PF18803"/>
    </source>
</evidence>
<reference evidence="2" key="1">
    <citation type="submission" date="2023-03" db="EMBL/GenBank/DDBJ databases">
        <title>Massive genome expansion in bonnet fungi (Mycena s.s.) driven by repeated elements and novel gene families across ecological guilds.</title>
        <authorList>
            <consortium name="Lawrence Berkeley National Laboratory"/>
            <person name="Harder C.B."/>
            <person name="Miyauchi S."/>
            <person name="Viragh M."/>
            <person name="Kuo A."/>
            <person name="Thoen E."/>
            <person name="Andreopoulos B."/>
            <person name="Lu D."/>
            <person name="Skrede I."/>
            <person name="Drula E."/>
            <person name="Henrissat B."/>
            <person name="Morin E."/>
            <person name="Kohler A."/>
            <person name="Barry K."/>
            <person name="LaButti K."/>
            <person name="Morin E."/>
            <person name="Salamov A."/>
            <person name="Lipzen A."/>
            <person name="Mereny Z."/>
            <person name="Hegedus B."/>
            <person name="Baldrian P."/>
            <person name="Stursova M."/>
            <person name="Weitz H."/>
            <person name="Taylor A."/>
            <person name="Grigoriev I.V."/>
            <person name="Nagy L.G."/>
            <person name="Martin F."/>
            <person name="Kauserud H."/>
        </authorList>
    </citation>
    <scope>NUCLEOTIDE SEQUENCE</scope>
    <source>
        <strain evidence="2">CBHHK173m</strain>
    </source>
</reference>
<proteinExistence type="predicted"/>
<protein>
    <recommendedName>
        <fullName evidence="1">CxC2-like cysteine cluster KDZ transposase-associated domain-containing protein</fullName>
    </recommendedName>
</protein>
<comment type="caution">
    <text evidence="2">The sequence shown here is derived from an EMBL/GenBank/DDBJ whole genome shotgun (WGS) entry which is preliminary data.</text>
</comment>
<dbReference type="EMBL" id="JARJCN010000129">
    <property type="protein sequence ID" value="KAJ7070421.1"/>
    <property type="molecule type" value="Genomic_DNA"/>
</dbReference>
<dbReference type="AlphaFoldDB" id="A0AAD6TPK9"/>
<feature type="non-terminal residue" evidence="2">
    <location>
        <position position="1"/>
    </location>
</feature>
<evidence type="ECO:0000313" key="3">
    <source>
        <dbReference type="Proteomes" id="UP001222325"/>
    </source>
</evidence>
<feature type="domain" description="CxC2-like cysteine cluster KDZ transposase-associated" evidence="1">
    <location>
        <begin position="1"/>
        <end position="40"/>
    </location>
</feature>
<dbReference type="InterPro" id="IPR041457">
    <property type="entry name" value="CxC2_KDZ-assoc"/>
</dbReference>
<name>A0AAD6TPK9_9AGAR</name>
<dbReference type="Pfam" id="PF18803">
    <property type="entry name" value="CxC2"/>
    <property type="match status" value="1"/>
</dbReference>
<organism evidence="2 3">
    <name type="scientific">Mycena belliarum</name>
    <dbReference type="NCBI Taxonomy" id="1033014"/>
    <lineage>
        <taxon>Eukaryota</taxon>
        <taxon>Fungi</taxon>
        <taxon>Dikarya</taxon>
        <taxon>Basidiomycota</taxon>
        <taxon>Agaricomycotina</taxon>
        <taxon>Agaricomycetes</taxon>
        <taxon>Agaricomycetidae</taxon>
        <taxon>Agaricales</taxon>
        <taxon>Marasmiineae</taxon>
        <taxon>Mycenaceae</taxon>
        <taxon>Mycena</taxon>
    </lineage>
</organism>
<dbReference type="Proteomes" id="UP001222325">
    <property type="component" value="Unassembled WGS sequence"/>
</dbReference>
<accession>A0AAD6TPK9</accession>
<gene>
    <name evidence="2" type="ORF">B0H15DRAFT_793468</name>
</gene>